<evidence type="ECO:0008006" key="3">
    <source>
        <dbReference type="Google" id="ProtNLM"/>
    </source>
</evidence>
<evidence type="ECO:0000313" key="1">
    <source>
        <dbReference type="EMBL" id="XAH75947.1"/>
    </source>
</evidence>
<gene>
    <name evidence="1" type="ORF">V6984_09370</name>
</gene>
<reference evidence="1 2" key="1">
    <citation type="submission" date="2024-02" db="EMBL/GenBank/DDBJ databases">
        <title>Bacterial strain from lacustrine sediment.</title>
        <authorList>
            <person name="Petit C."/>
            <person name="Fadhlaoui K."/>
        </authorList>
    </citation>
    <scope>NUCLEOTIDE SEQUENCE [LARGE SCALE GENOMIC DNA]</scope>
    <source>
        <strain evidence="1 2">IPX-CK</strain>
    </source>
</reference>
<organism evidence="1 2">
    <name type="scientific">Kineothrix sedimenti</name>
    <dbReference type="NCBI Taxonomy" id="3123317"/>
    <lineage>
        <taxon>Bacteria</taxon>
        <taxon>Bacillati</taxon>
        <taxon>Bacillota</taxon>
        <taxon>Clostridia</taxon>
        <taxon>Lachnospirales</taxon>
        <taxon>Lachnospiraceae</taxon>
        <taxon>Kineothrix</taxon>
    </lineage>
</organism>
<protein>
    <recommendedName>
        <fullName evidence="3">DUF4268 domain-containing protein</fullName>
    </recommendedName>
</protein>
<evidence type="ECO:0000313" key="2">
    <source>
        <dbReference type="Proteomes" id="UP001451571"/>
    </source>
</evidence>
<name>A0ABZ3F074_9FIRM</name>
<sequence>MKIGTGLYINEKELIENELDIFKAKIIKDYQYLYDVKFKWKVDRVLCNYTKRGWSMDKDEEVCVEIILTEDQIKIIESFNTIINHYKRKEF</sequence>
<keyword evidence="2" id="KW-1185">Reference proteome</keyword>
<accession>A0ABZ3F074</accession>
<proteinExistence type="predicted"/>
<dbReference type="EMBL" id="CP146256">
    <property type="protein sequence ID" value="XAH75947.1"/>
    <property type="molecule type" value="Genomic_DNA"/>
</dbReference>
<dbReference type="RefSeq" id="WP_342759523.1">
    <property type="nucleotide sequence ID" value="NZ_CP146256.1"/>
</dbReference>
<dbReference type="Proteomes" id="UP001451571">
    <property type="component" value="Chromosome"/>
</dbReference>